<evidence type="ECO:0000313" key="7">
    <source>
        <dbReference type="Proteomes" id="UP001321766"/>
    </source>
</evidence>
<dbReference type="Gene3D" id="2.60.40.4270">
    <property type="entry name" value="Listeria-Bacteroides repeat domain"/>
    <property type="match status" value="1"/>
</dbReference>
<organism evidence="6 7">
    <name type="scientific">Bombiscardovia nodaiensis</name>
    <dbReference type="NCBI Taxonomy" id="2932181"/>
    <lineage>
        <taxon>Bacteria</taxon>
        <taxon>Bacillati</taxon>
        <taxon>Actinomycetota</taxon>
        <taxon>Actinomycetes</taxon>
        <taxon>Bifidobacteriales</taxon>
        <taxon>Bifidobacteriaceae</taxon>
        <taxon>Bombiscardovia</taxon>
    </lineage>
</organism>
<proteinExistence type="predicted"/>
<dbReference type="InterPro" id="IPR051553">
    <property type="entry name" value="Ran_GTPase-activating"/>
</dbReference>
<keyword evidence="4" id="KW-0812">Transmembrane</keyword>
<dbReference type="InterPro" id="IPR009091">
    <property type="entry name" value="RCC1/BLIP-II"/>
</dbReference>
<gene>
    <name evidence="6" type="ORF">KIM372_11690</name>
</gene>
<dbReference type="SUPFAM" id="SSF50985">
    <property type="entry name" value="RCC1/BLIP-II"/>
    <property type="match status" value="3"/>
</dbReference>
<accession>A0ABM8B8Y6</accession>
<feature type="domain" description="RCC1-like" evidence="5">
    <location>
        <begin position="711"/>
        <end position="971"/>
    </location>
</feature>
<keyword evidence="4" id="KW-1133">Transmembrane helix</keyword>
<evidence type="ECO:0000256" key="3">
    <source>
        <dbReference type="ARBA" id="ARBA00022737"/>
    </source>
</evidence>
<dbReference type="PROSITE" id="PS00626">
    <property type="entry name" value="RCC1_2"/>
    <property type="match status" value="3"/>
</dbReference>
<keyword evidence="4" id="KW-0472">Membrane</keyword>
<dbReference type="Pfam" id="PF00415">
    <property type="entry name" value="RCC1"/>
    <property type="match status" value="1"/>
</dbReference>
<dbReference type="InterPro" id="IPR058923">
    <property type="entry name" value="RCC1-like_dom"/>
</dbReference>
<evidence type="ECO:0000256" key="1">
    <source>
        <dbReference type="ARBA" id="ARBA00004196"/>
    </source>
</evidence>
<reference evidence="6 7" key="1">
    <citation type="journal article" date="2023" name="Microbiol. Spectr.">
        <title>Symbiosis of Carpenter Bees with Uncharacterized Lactic Acid Bacteria Showing NAD Auxotrophy.</title>
        <authorList>
            <person name="Kawasaki S."/>
            <person name="Ozawa K."/>
            <person name="Mori T."/>
            <person name="Yamamoto A."/>
            <person name="Ito M."/>
            <person name="Ohkuma M."/>
            <person name="Sakamoto M."/>
            <person name="Matsutani M."/>
        </authorList>
    </citation>
    <scope>NUCLEOTIDE SEQUENCE [LARGE SCALE GENOMIC DNA]</scope>
    <source>
        <strain evidence="6 7">Kim37-2</strain>
    </source>
</reference>
<evidence type="ECO:0000259" key="5">
    <source>
        <dbReference type="Pfam" id="PF25390"/>
    </source>
</evidence>
<dbReference type="PRINTS" id="PR00633">
    <property type="entry name" value="RCCNDNSATION"/>
</dbReference>
<dbReference type="Proteomes" id="UP001321766">
    <property type="component" value="Chromosome"/>
</dbReference>
<name>A0ABM8B8Y6_9BIFI</name>
<dbReference type="Pfam" id="PF13540">
    <property type="entry name" value="RCC1_2"/>
    <property type="match status" value="1"/>
</dbReference>
<dbReference type="Pfam" id="PF09479">
    <property type="entry name" value="Flg_new"/>
    <property type="match status" value="1"/>
</dbReference>
<keyword evidence="7" id="KW-1185">Reference proteome</keyword>
<dbReference type="InterPro" id="IPR013378">
    <property type="entry name" value="InlB-like_B-rpt"/>
</dbReference>
<dbReference type="PANTHER" id="PTHR45982">
    <property type="entry name" value="REGULATOR OF CHROMOSOME CONDENSATION"/>
    <property type="match status" value="1"/>
</dbReference>
<dbReference type="PROSITE" id="PS50012">
    <property type="entry name" value="RCC1_3"/>
    <property type="match status" value="12"/>
</dbReference>
<dbReference type="Gene3D" id="2.130.10.30">
    <property type="entry name" value="Regulator of chromosome condensation 1/beta-lactamase-inhibitor protein II"/>
    <property type="match status" value="4"/>
</dbReference>
<evidence type="ECO:0000313" key="6">
    <source>
        <dbReference type="EMBL" id="BDR53262.1"/>
    </source>
</evidence>
<keyword evidence="2" id="KW-0344">Guanine-nucleotide releasing factor</keyword>
<keyword evidence="3" id="KW-0677">Repeat</keyword>
<dbReference type="PANTHER" id="PTHR45982:SF1">
    <property type="entry name" value="REGULATOR OF CHROMOSOME CONDENSATION"/>
    <property type="match status" value="1"/>
</dbReference>
<comment type="subcellular location">
    <subcellularLocation>
        <location evidence="1">Cell envelope</location>
    </subcellularLocation>
</comment>
<evidence type="ECO:0000256" key="4">
    <source>
        <dbReference type="SAM" id="Phobius"/>
    </source>
</evidence>
<dbReference type="EMBL" id="AP026798">
    <property type="protein sequence ID" value="BDR53262.1"/>
    <property type="molecule type" value="Genomic_DNA"/>
</dbReference>
<evidence type="ECO:0000256" key="2">
    <source>
        <dbReference type="ARBA" id="ARBA00022658"/>
    </source>
</evidence>
<protein>
    <recommendedName>
        <fullName evidence="5">RCC1-like domain-containing protein</fullName>
    </recommendedName>
</protein>
<dbReference type="InterPro" id="IPR000408">
    <property type="entry name" value="Reg_chr_condens"/>
</dbReference>
<feature type="transmembrane region" description="Helical" evidence="4">
    <location>
        <begin position="1078"/>
        <end position="1096"/>
    </location>
</feature>
<sequence>MRRIHTTSVLIALALVMTLGVSTGFLSFPEPVHADQGNPNFYIEPSSGPVAGGTQVIIKPYTAQGVNFVQVDSKWKHTLALGSDGKAYAWGDNQFGELGDGTTVQRLKPVRVSTPAGVKFVKVQAGGGVDQLMYKVGYQSLALTDNGRIYSWGHNYSGELGLGNNIDQSTPQLVPMPAGVNKFTDILTIWGASFGLADNGKVYAWGDGGTYYTNGQLGLASTARVNTPTAIFSIPDTVRIKQISGLGHFVMALGDNGTIYTWGNNDYGQLGQGHTDDRNQAVIVRAPDGSNFTSVSAGGYNAYATTSSGKTYNWGPRDRGQFGDGTGDFSGPIATYEPRPVESTISMPPGVSIRQISRGGWHTLVIGSDNKAYSWGYNKFGALGNNTCVGTSGNCWTITPKPISVPDGVTFTSVTAGYWNSFAIGSDGNSYGWGSNEAGTVGNGSIYDVRTPVRIGGKINITNVSFDGLAPTAGVSNGDTGSWTGRTPPHASGWASVRVDWTLNGISQPPEYLRFRYLGDFTVTFKPGNPGGANFSQAVHETYFARYPTPNPTWLGHAFTGWYLNGKLYDFGTPVTSNITLTGGWALFSMTPTSGPVSGGTDVIITPPPGLRFTQVAAGVTSGLAIGNDGKTYAWGVSKDTGWWHEAYYDSITNVHASPALVQVNSPVQLVRVSAGLYHSLGLGVDGRVYAWGSNRWGQLGTATNSGTAVDTPNPVAVPLPAGKRFTAVSAGALHSLALADDGTVYSWGTNYKGALGNGAQDTDPHAWGVHPTPTPVSTSVRFQAISAGKLYSLALSDNGTLYGWGDNDSGQLGTPAGSDPTTPTASSSTVRFTSIAAGQDHSMGLTADGTAYGWGNNGNGQIGTGSASPTSITTPTAVNTSMKFKSISPGGYSTLAVAADGTAYSWGANNDGQLGIGALDSNPHLTPTAVSSSRKFSAVAGNDEFEPYYGGNAFGLGLSEEGDLFAWGSAWDWWIYEQSTPTLLEVPKPQLTSVKFGTAPNSALGINLHFNDSGPNPDFKWHVTTPPHQPDELVDVTIEWTLAGVQQNPVHFNFLYYALLNMPKAGALPLQRVNGSLLLSLAATASALYAAYQLAQRRKRTRRLIGQQAADSR</sequence>
<dbReference type="Pfam" id="PF25390">
    <property type="entry name" value="WD40_RLD"/>
    <property type="match status" value="2"/>
</dbReference>
<dbReference type="InterPro" id="IPR042229">
    <property type="entry name" value="Listeria/Bacterioides_rpt_sf"/>
</dbReference>
<feature type="domain" description="RCC1-like" evidence="5">
    <location>
        <begin position="137"/>
        <end position="464"/>
    </location>
</feature>